<reference evidence="1 2" key="1">
    <citation type="journal article" date="2023" name="Arcadia Sci">
        <title>De novo assembly of a long-read Amblyomma americanum tick genome.</title>
        <authorList>
            <person name="Chou S."/>
            <person name="Poskanzer K.E."/>
            <person name="Rollins M."/>
            <person name="Thuy-Boun P.S."/>
        </authorList>
    </citation>
    <scope>NUCLEOTIDE SEQUENCE [LARGE SCALE GENOMIC DNA]</scope>
    <source>
        <strain evidence="1">F_SG_1</strain>
        <tissue evidence="1">Salivary glands</tissue>
    </source>
</reference>
<organism evidence="1 2">
    <name type="scientific">Amblyomma americanum</name>
    <name type="common">Lone star tick</name>
    <dbReference type="NCBI Taxonomy" id="6943"/>
    <lineage>
        <taxon>Eukaryota</taxon>
        <taxon>Metazoa</taxon>
        <taxon>Ecdysozoa</taxon>
        <taxon>Arthropoda</taxon>
        <taxon>Chelicerata</taxon>
        <taxon>Arachnida</taxon>
        <taxon>Acari</taxon>
        <taxon>Parasitiformes</taxon>
        <taxon>Ixodida</taxon>
        <taxon>Ixodoidea</taxon>
        <taxon>Ixodidae</taxon>
        <taxon>Amblyomminae</taxon>
        <taxon>Amblyomma</taxon>
    </lineage>
</organism>
<proteinExistence type="predicted"/>
<keyword evidence="2" id="KW-1185">Reference proteome</keyword>
<dbReference type="EMBL" id="JARKHS020031721">
    <property type="protein sequence ID" value="KAK8760932.1"/>
    <property type="molecule type" value="Genomic_DNA"/>
</dbReference>
<accession>A0AAQ4DEP2</accession>
<sequence length="66" mass="7268">MAISLAAARQAVDRSRPFSQGTFPIILLTRIGPTGPHFVSTCIEVKAHQRRYKPCKSSFHLSTPST</sequence>
<gene>
    <name evidence="1" type="ORF">V5799_027804</name>
</gene>
<name>A0AAQ4DEP2_AMBAM</name>
<dbReference type="AlphaFoldDB" id="A0AAQ4DEP2"/>
<evidence type="ECO:0000313" key="2">
    <source>
        <dbReference type="Proteomes" id="UP001321473"/>
    </source>
</evidence>
<comment type="caution">
    <text evidence="1">The sequence shown here is derived from an EMBL/GenBank/DDBJ whole genome shotgun (WGS) entry which is preliminary data.</text>
</comment>
<evidence type="ECO:0000313" key="1">
    <source>
        <dbReference type="EMBL" id="KAK8760932.1"/>
    </source>
</evidence>
<protein>
    <submittedName>
        <fullName evidence="1">Uncharacterized protein</fullName>
    </submittedName>
</protein>
<dbReference type="Proteomes" id="UP001321473">
    <property type="component" value="Unassembled WGS sequence"/>
</dbReference>